<keyword evidence="9" id="KW-0129">CBS domain</keyword>
<dbReference type="Gene3D" id="3.10.580.10">
    <property type="entry name" value="CBS-domain"/>
    <property type="match status" value="1"/>
</dbReference>
<accession>A0A7W0C7R8</accession>
<dbReference type="InterPro" id="IPR001667">
    <property type="entry name" value="DDH_dom"/>
</dbReference>
<dbReference type="Proteomes" id="UP000525298">
    <property type="component" value="Unassembled WGS sequence"/>
</dbReference>
<evidence type="ECO:0000313" key="12">
    <source>
        <dbReference type="Proteomes" id="UP000525298"/>
    </source>
</evidence>
<dbReference type="InterPro" id="IPR038763">
    <property type="entry name" value="DHH_sf"/>
</dbReference>
<dbReference type="EMBL" id="JACDUS010000002">
    <property type="protein sequence ID" value="MBA2880704.1"/>
    <property type="molecule type" value="Genomic_DNA"/>
</dbReference>
<dbReference type="Gene3D" id="3.90.1640.10">
    <property type="entry name" value="inorganic pyrophosphatase (n-terminal core)"/>
    <property type="match status" value="1"/>
</dbReference>
<dbReference type="GO" id="GO:0000166">
    <property type="term" value="F:nucleotide binding"/>
    <property type="evidence" value="ECO:0007669"/>
    <property type="project" value="UniProtKB-KW"/>
</dbReference>
<dbReference type="GO" id="GO:0016779">
    <property type="term" value="F:nucleotidyltransferase activity"/>
    <property type="evidence" value="ECO:0007669"/>
    <property type="project" value="UniProtKB-KW"/>
</dbReference>
<evidence type="ECO:0000256" key="3">
    <source>
        <dbReference type="ARBA" id="ARBA00022694"/>
    </source>
</evidence>
<evidence type="ECO:0000256" key="5">
    <source>
        <dbReference type="ARBA" id="ARBA00022723"/>
    </source>
</evidence>
<evidence type="ECO:0000256" key="8">
    <source>
        <dbReference type="ARBA" id="ARBA00022884"/>
    </source>
</evidence>
<evidence type="ECO:0000259" key="10">
    <source>
        <dbReference type="PROSITE" id="PS51371"/>
    </source>
</evidence>
<keyword evidence="7" id="KW-0460">Magnesium</keyword>
<gene>
    <name evidence="11" type="ORF">HNR65_001022</name>
</gene>
<dbReference type="CDD" id="cd04595">
    <property type="entry name" value="CBS_pair_DHH_polyA_Pol_assoc"/>
    <property type="match status" value="1"/>
</dbReference>
<sequence length="433" mass="48180">MHIVTTHQSMDFDALASVVAATLIWPDVVAVIPKAVNPNVKAFLSIHKDMFEMYRVNDIDLSEVSRLIVVDTNKWSRLDRMETLKNKPGLEVWMWDHHSPEDCDLEPDWQIQDTAGANITLMLRAIREQGIDLSPIQATLFLSGLYEDTGNLIFSSATAEDAYTAGYLLEQNADLTILRTFLQPAYGEKQKDILFEMLKNAKRRTINNYSVSINTARITGHVNNLSLVVHMYREIVNVDAAFGIFAQPENEKCIVIGRSVAAEINIGSIMRSMGGGGHPGAGSAMLKSVNPVSLKEWLVELLKGNQESSIQIYDIMSYPVFQVPPDLSMKEVAGILDEKGCTGLPVSEDGKLVGIISKRDFKKLKKPSQYAAPVKAFMSTKNITITPDRSPMHAARLMVKHDIGRLPVIQDGQIIGIISRSDAMRYFYDVLPD</sequence>
<dbReference type="Pfam" id="PF00571">
    <property type="entry name" value="CBS"/>
    <property type="match status" value="2"/>
</dbReference>
<protein>
    <submittedName>
        <fullName evidence="11">NanoRNase/pAp phosphatase (C-di-AMP/oligoRNAs hydrolase)</fullName>
    </submittedName>
</protein>
<evidence type="ECO:0000313" key="11">
    <source>
        <dbReference type="EMBL" id="MBA2880704.1"/>
    </source>
</evidence>
<organism evidence="11 12">
    <name type="scientific">Desulfosalsimonas propionicica</name>
    <dbReference type="NCBI Taxonomy" id="332175"/>
    <lineage>
        <taxon>Bacteria</taxon>
        <taxon>Pseudomonadati</taxon>
        <taxon>Thermodesulfobacteriota</taxon>
        <taxon>Desulfobacteria</taxon>
        <taxon>Desulfobacterales</taxon>
        <taxon>Desulfosalsimonadaceae</taxon>
        <taxon>Desulfosalsimonas</taxon>
    </lineage>
</organism>
<dbReference type="PANTHER" id="PTHR47788">
    <property type="entry name" value="POLYA POLYMERASE"/>
    <property type="match status" value="1"/>
</dbReference>
<keyword evidence="6" id="KW-0547">Nucleotide-binding</keyword>
<keyword evidence="4" id="KW-0808">Transferase</keyword>
<evidence type="ECO:0000256" key="4">
    <source>
        <dbReference type="ARBA" id="ARBA00022695"/>
    </source>
</evidence>
<dbReference type="SUPFAM" id="SSF54631">
    <property type="entry name" value="CBS-domain pair"/>
    <property type="match status" value="1"/>
</dbReference>
<dbReference type="InterPro" id="IPR052390">
    <property type="entry name" value="tRNA_nt/polyA_polymerase"/>
</dbReference>
<dbReference type="Pfam" id="PF02272">
    <property type="entry name" value="DHHA1"/>
    <property type="match status" value="1"/>
</dbReference>
<dbReference type="Pfam" id="PF01368">
    <property type="entry name" value="DHH"/>
    <property type="match status" value="1"/>
</dbReference>
<evidence type="ECO:0000256" key="6">
    <source>
        <dbReference type="ARBA" id="ARBA00022741"/>
    </source>
</evidence>
<keyword evidence="5" id="KW-0479">Metal-binding</keyword>
<feature type="domain" description="CBS" evidence="10">
    <location>
        <begin position="378"/>
        <end position="433"/>
    </location>
</feature>
<evidence type="ECO:0000256" key="9">
    <source>
        <dbReference type="PROSITE-ProRule" id="PRU00703"/>
    </source>
</evidence>
<keyword evidence="12" id="KW-1185">Reference proteome</keyword>
<comment type="cofactor">
    <cofactor evidence="1">
        <name>Mg(2+)</name>
        <dbReference type="ChEBI" id="CHEBI:18420"/>
    </cofactor>
</comment>
<proteinExistence type="inferred from homology"/>
<keyword evidence="4" id="KW-0548">Nucleotidyltransferase</keyword>
<dbReference type="InterPro" id="IPR003156">
    <property type="entry name" value="DHHA1_dom"/>
</dbReference>
<reference evidence="11 12" key="1">
    <citation type="submission" date="2020-07" db="EMBL/GenBank/DDBJ databases">
        <title>Genomic Encyclopedia of Type Strains, Phase IV (KMG-IV): sequencing the most valuable type-strain genomes for metagenomic binning, comparative biology and taxonomic classification.</title>
        <authorList>
            <person name="Goeker M."/>
        </authorList>
    </citation>
    <scope>NUCLEOTIDE SEQUENCE [LARGE SCALE GENOMIC DNA]</scope>
    <source>
        <strain evidence="11 12">DSM 17721</strain>
    </source>
</reference>
<name>A0A7W0C7R8_9BACT</name>
<keyword evidence="3" id="KW-0819">tRNA processing</keyword>
<keyword evidence="11" id="KW-0378">Hydrolase</keyword>
<dbReference type="AlphaFoldDB" id="A0A7W0C7R8"/>
<feature type="domain" description="CBS" evidence="10">
    <location>
        <begin position="316"/>
        <end position="374"/>
    </location>
</feature>
<dbReference type="PANTHER" id="PTHR47788:SF1">
    <property type="entry name" value="A-ADDING TRNA NUCLEOTIDYLTRANSFERASE"/>
    <property type="match status" value="1"/>
</dbReference>
<dbReference type="SUPFAM" id="SSF64182">
    <property type="entry name" value="DHH phosphoesterases"/>
    <property type="match status" value="1"/>
</dbReference>
<comment type="caution">
    <text evidence="11">The sequence shown here is derived from an EMBL/GenBank/DDBJ whole genome shotgun (WGS) entry which is preliminary data.</text>
</comment>
<evidence type="ECO:0000256" key="7">
    <source>
        <dbReference type="ARBA" id="ARBA00022842"/>
    </source>
</evidence>
<dbReference type="GO" id="GO:0046872">
    <property type="term" value="F:metal ion binding"/>
    <property type="evidence" value="ECO:0007669"/>
    <property type="project" value="UniProtKB-KW"/>
</dbReference>
<dbReference type="GO" id="GO:0008033">
    <property type="term" value="P:tRNA processing"/>
    <property type="evidence" value="ECO:0007669"/>
    <property type="project" value="UniProtKB-KW"/>
</dbReference>
<comment type="similarity">
    <text evidence="2">Belongs to the tRNA nucleotidyltransferase/poly(A) polymerase family.</text>
</comment>
<evidence type="ECO:0000256" key="2">
    <source>
        <dbReference type="ARBA" id="ARBA00007265"/>
    </source>
</evidence>
<evidence type="ECO:0000256" key="1">
    <source>
        <dbReference type="ARBA" id="ARBA00001946"/>
    </source>
</evidence>
<dbReference type="InterPro" id="IPR000644">
    <property type="entry name" value="CBS_dom"/>
</dbReference>
<keyword evidence="8" id="KW-0694">RNA-binding</keyword>
<dbReference type="InterPro" id="IPR046342">
    <property type="entry name" value="CBS_dom_sf"/>
</dbReference>
<dbReference type="SMART" id="SM00116">
    <property type="entry name" value="CBS"/>
    <property type="match status" value="2"/>
</dbReference>
<dbReference type="RefSeq" id="WP_181550364.1">
    <property type="nucleotide sequence ID" value="NZ_JACDUS010000002.1"/>
</dbReference>
<dbReference type="PROSITE" id="PS51371">
    <property type="entry name" value="CBS"/>
    <property type="match status" value="2"/>
</dbReference>
<dbReference type="GO" id="GO:0016787">
    <property type="term" value="F:hydrolase activity"/>
    <property type="evidence" value="ECO:0007669"/>
    <property type="project" value="UniProtKB-KW"/>
</dbReference>
<dbReference type="Gene3D" id="3.10.310.30">
    <property type="match status" value="1"/>
</dbReference>
<dbReference type="GO" id="GO:0003723">
    <property type="term" value="F:RNA binding"/>
    <property type="evidence" value="ECO:0007669"/>
    <property type="project" value="UniProtKB-KW"/>
</dbReference>